<dbReference type="VEuPathDB" id="VectorBase:CSON015110"/>
<evidence type="ECO:0000256" key="2">
    <source>
        <dbReference type="SAM" id="MobiDB-lite"/>
    </source>
</evidence>
<feature type="compositionally biased region" description="Polar residues" evidence="2">
    <location>
        <begin position="326"/>
        <end position="357"/>
    </location>
</feature>
<dbReference type="AlphaFoldDB" id="A0A336LNL1"/>
<feature type="coiled-coil region" evidence="1">
    <location>
        <begin position="13"/>
        <end position="40"/>
    </location>
</feature>
<evidence type="ECO:0000256" key="1">
    <source>
        <dbReference type="SAM" id="Coils"/>
    </source>
</evidence>
<feature type="coiled-coil region" evidence="1">
    <location>
        <begin position="232"/>
        <end position="259"/>
    </location>
</feature>
<gene>
    <name evidence="3" type="primary">CSON015110</name>
</gene>
<feature type="compositionally biased region" description="Basic and acidic residues" evidence="2">
    <location>
        <begin position="426"/>
        <end position="439"/>
    </location>
</feature>
<name>A0A336LNL1_CULSO</name>
<dbReference type="EMBL" id="UFQT01000092">
    <property type="protein sequence ID" value="SSX19586.1"/>
    <property type="molecule type" value="Genomic_DNA"/>
</dbReference>
<feature type="compositionally biased region" description="Polar residues" evidence="2">
    <location>
        <begin position="451"/>
        <end position="469"/>
    </location>
</feature>
<feature type="region of interest" description="Disordered" evidence="2">
    <location>
        <begin position="283"/>
        <end position="469"/>
    </location>
</feature>
<feature type="region of interest" description="Disordered" evidence="2">
    <location>
        <begin position="206"/>
        <end position="226"/>
    </location>
</feature>
<reference evidence="3" key="1">
    <citation type="submission" date="2018-07" db="EMBL/GenBank/DDBJ databases">
        <authorList>
            <person name="Quirk P.G."/>
            <person name="Krulwich T.A."/>
        </authorList>
    </citation>
    <scope>NUCLEOTIDE SEQUENCE</scope>
</reference>
<feature type="compositionally biased region" description="Low complexity" evidence="2">
    <location>
        <begin position="285"/>
        <end position="301"/>
    </location>
</feature>
<accession>A0A336LNL1</accession>
<feature type="compositionally biased region" description="Polar residues" evidence="2">
    <location>
        <begin position="214"/>
        <end position="225"/>
    </location>
</feature>
<evidence type="ECO:0000313" key="3">
    <source>
        <dbReference type="EMBL" id="SSX19586.1"/>
    </source>
</evidence>
<protein>
    <submittedName>
        <fullName evidence="3">CSON015110 protein</fullName>
    </submittedName>
</protein>
<keyword evidence="1" id="KW-0175">Coiled coil</keyword>
<organism evidence="3">
    <name type="scientific">Culicoides sonorensis</name>
    <name type="common">Biting midge</name>
    <dbReference type="NCBI Taxonomy" id="179676"/>
    <lineage>
        <taxon>Eukaryota</taxon>
        <taxon>Metazoa</taxon>
        <taxon>Ecdysozoa</taxon>
        <taxon>Arthropoda</taxon>
        <taxon>Hexapoda</taxon>
        <taxon>Insecta</taxon>
        <taxon>Pterygota</taxon>
        <taxon>Neoptera</taxon>
        <taxon>Endopterygota</taxon>
        <taxon>Diptera</taxon>
        <taxon>Nematocera</taxon>
        <taxon>Chironomoidea</taxon>
        <taxon>Ceratopogonidae</taxon>
        <taxon>Ceratopogoninae</taxon>
        <taxon>Culicoides</taxon>
        <taxon>Monoculicoides</taxon>
    </lineage>
</organism>
<sequence length="487" mass="54303">MFFAFDAVGQSDIKKLKKENEQLRREIWTLRDEYDKLEKLLASKVNLDCDEDSNDTASCHSNDSDGSCQTCGSCNNEVNVNDTSQHNGNATSQTTSSSCSKSKKEKLHVEFDHLSIVSEESQRSPNEDRLTVVTEQKAPESPFPLTEIQSLVPPLTHFENLEYENIGPGNVDENGFIVSNTSKNEELSKSQWSNNSSNKPDILLQQSSSASAQVTPSDPVSSFRNFPTGGNLDDLLQDIEFLSKDIEDLQNSSSNIKNKSDTSLDHTRKKPFRSEVSLVLDYPGSNNTNINNNSSSQSTQIETKPIIHPVPPDDLGKLPSPPILKEQQQQQRTSSAFEHSHMNGSATMEVRSPTQAIYESERKLSSSESTLAKASKASKRVSLSLAGKKTNRFKKHDSIEKANHTSRRMSLDLDLSPTHAPHPHNHHNDSRRHSCDSNKSHHKKRSRSDSINSRGTYTTEPSSQRRISVTSYQSSKKIPWCGCWGLC</sequence>
<proteinExistence type="predicted"/>